<dbReference type="InterPro" id="IPR032978">
    <property type="entry name" value="ZMYND19"/>
</dbReference>
<dbReference type="GO" id="GO:0008270">
    <property type="term" value="F:zinc ion binding"/>
    <property type="evidence" value="ECO:0007669"/>
    <property type="project" value="UniProtKB-KW"/>
</dbReference>
<dbReference type="InterPro" id="IPR002893">
    <property type="entry name" value="Znf_MYND"/>
</dbReference>
<dbReference type="EMBL" id="CAJFCJ010000006">
    <property type="protein sequence ID" value="CAD5116735.1"/>
    <property type="molecule type" value="Genomic_DNA"/>
</dbReference>
<proteinExistence type="predicted"/>
<dbReference type="PROSITE" id="PS50865">
    <property type="entry name" value="ZF_MYND_2"/>
    <property type="match status" value="1"/>
</dbReference>
<dbReference type="Gene3D" id="6.10.140.2220">
    <property type="match status" value="1"/>
</dbReference>
<gene>
    <name evidence="6" type="ORF">DGYR_LOCUS5330</name>
</gene>
<keyword evidence="2 4" id="KW-0863">Zinc-finger</keyword>
<name>A0A7I8VL02_9ANNE</name>
<dbReference type="Gene3D" id="3.90.75.20">
    <property type="match status" value="1"/>
</dbReference>
<keyword evidence="7" id="KW-1185">Reference proteome</keyword>
<evidence type="ECO:0000256" key="4">
    <source>
        <dbReference type="PROSITE-ProRule" id="PRU00134"/>
    </source>
</evidence>
<evidence type="ECO:0000259" key="5">
    <source>
        <dbReference type="PROSITE" id="PS50865"/>
    </source>
</evidence>
<keyword evidence="3" id="KW-0862">Zinc</keyword>
<evidence type="ECO:0000256" key="2">
    <source>
        <dbReference type="ARBA" id="ARBA00022771"/>
    </source>
</evidence>
<dbReference type="AlphaFoldDB" id="A0A7I8VL02"/>
<evidence type="ECO:0000313" key="6">
    <source>
        <dbReference type="EMBL" id="CAD5116735.1"/>
    </source>
</evidence>
<dbReference type="GO" id="GO:0016020">
    <property type="term" value="C:membrane"/>
    <property type="evidence" value="ECO:0007669"/>
    <property type="project" value="TreeGrafter"/>
</dbReference>
<comment type="caution">
    <text evidence="6">The sequence shown here is derived from an EMBL/GenBank/DDBJ whole genome shotgun (WGS) entry which is preliminary data.</text>
</comment>
<dbReference type="GO" id="GO:0005737">
    <property type="term" value="C:cytoplasm"/>
    <property type="evidence" value="ECO:0007669"/>
    <property type="project" value="TreeGrafter"/>
</dbReference>
<dbReference type="Pfam" id="PF13392">
    <property type="entry name" value="HNH_3"/>
    <property type="match status" value="1"/>
</dbReference>
<organism evidence="6 7">
    <name type="scientific">Dimorphilus gyrociliatus</name>
    <dbReference type="NCBI Taxonomy" id="2664684"/>
    <lineage>
        <taxon>Eukaryota</taxon>
        <taxon>Metazoa</taxon>
        <taxon>Spiralia</taxon>
        <taxon>Lophotrochozoa</taxon>
        <taxon>Annelida</taxon>
        <taxon>Polychaeta</taxon>
        <taxon>Polychaeta incertae sedis</taxon>
        <taxon>Dinophilidae</taxon>
        <taxon>Dimorphilus</taxon>
    </lineage>
</organism>
<dbReference type="InterPro" id="IPR044925">
    <property type="entry name" value="His-Me_finger_sf"/>
</dbReference>
<dbReference type="OrthoDB" id="2951111at2759"/>
<dbReference type="PANTHER" id="PTHR46831:SF1">
    <property type="entry name" value="ZINC FINGER MYND DOMAIN-CONTAINING PROTEIN 19"/>
    <property type="match status" value="1"/>
</dbReference>
<evidence type="ECO:0000313" key="7">
    <source>
        <dbReference type="Proteomes" id="UP000549394"/>
    </source>
</evidence>
<evidence type="ECO:0000256" key="3">
    <source>
        <dbReference type="ARBA" id="ARBA00022833"/>
    </source>
</evidence>
<evidence type="ECO:0000256" key="1">
    <source>
        <dbReference type="ARBA" id="ARBA00022723"/>
    </source>
</evidence>
<dbReference type="GO" id="GO:0045202">
    <property type="term" value="C:synapse"/>
    <property type="evidence" value="ECO:0007669"/>
    <property type="project" value="TreeGrafter"/>
</dbReference>
<feature type="domain" description="MYND-type" evidence="5">
    <location>
        <begin position="189"/>
        <end position="227"/>
    </location>
</feature>
<dbReference type="Pfam" id="PF01753">
    <property type="entry name" value="zf-MYND"/>
    <property type="match status" value="1"/>
</dbReference>
<dbReference type="Proteomes" id="UP000549394">
    <property type="component" value="Unassembled WGS sequence"/>
</dbReference>
<dbReference type="PANTHER" id="PTHR46831">
    <property type="entry name" value="ZINC FINGER MYND DOMAIN-CONTAINING PROTEIN 19"/>
    <property type="match status" value="1"/>
</dbReference>
<sequence>MSGFKVGIVRLGRAAGKMKYALLDAEDIALVDQYTFDARIEVDADGDGVRIVGWAYKLNESLEKGKYLHDLIWELRRGVPPGYFYVTHKNKITLDNRMENLTLERRQDRTRRHTALTTKRPRYLPPAAESSPHKTFDQTDSDSSIYTLAMQRLPVDNGHEIGAKLFSTNGLYIDESEDNVYFECRYPPCTNLEQKVRQFSICGRCQIARYCGTDCQQKDWPMHKKFCRENKRPAMLECSPCR</sequence>
<dbReference type="SUPFAM" id="SSF54060">
    <property type="entry name" value="His-Me finger endonucleases"/>
    <property type="match status" value="1"/>
</dbReference>
<reference evidence="6 7" key="1">
    <citation type="submission" date="2020-08" db="EMBL/GenBank/DDBJ databases">
        <authorList>
            <person name="Hejnol A."/>
        </authorList>
    </citation>
    <scope>NUCLEOTIDE SEQUENCE [LARGE SCALE GENOMIC DNA]</scope>
</reference>
<dbReference type="SUPFAM" id="SSF144232">
    <property type="entry name" value="HIT/MYND zinc finger-like"/>
    <property type="match status" value="1"/>
</dbReference>
<accession>A0A7I8VL02</accession>
<keyword evidence="1" id="KW-0479">Metal-binding</keyword>
<dbReference type="InterPro" id="IPR003615">
    <property type="entry name" value="HNH_nuc"/>
</dbReference>
<protein>
    <submittedName>
        <fullName evidence="6">DgyrCDS5590</fullName>
    </submittedName>
</protein>